<accession>A0A160TQJ1</accession>
<dbReference type="CDD" id="cd04301">
    <property type="entry name" value="NAT_SF"/>
    <property type="match status" value="1"/>
</dbReference>
<keyword evidence="1 4" id="KW-0808">Transferase</keyword>
<dbReference type="PROSITE" id="PS51186">
    <property type="entry name" value="GNAT"/>
    <property type="match status" value="1"/>
</dbReference>
<evidence type="ECO:0000256" key="2">
    <source>
        <dbReference type="ARBA" id="ARBA00023315"/>
    </source>
</evidence>
<proteinExistence type="predicted"/>
<dbReference type="PANTHER" id="PTHR43877:SF2">
    <property type="entry name" value="AMINOALKYLPHOSPHONATE N-ACETYLTRANSFERASE-RELATED"/>
    <property type="match status" value="1"/>
</dbReference>
<evidence type="ECO:0000259" key="3">
    <source>
        <dbReference type="PROSITE" id="PS51186"/>
    </source>
</evidence>
<evidence type="ECO:0000313" key="4">
    <source>
        <dbReference type="EMBL" id="CUS46294.1"/>
    </source>
</evidence>
<dbReference type="GO" id="GO:0016747">
    <property type="term" value="F:acyltransferase activity, transferring groups other than amino-acyl groups"/>
    <property type="evidence" value="ECO:0007669"/>
    <property type="project" value="InterPro"/>
</dbReference>
<reference evidence="4" key="1">
    <citation type="submission" date="2015-10" db="EMBL/GenBank/DDBJ databases">
        <authorList>
            <person name="Gilbert D.G."/>
        </authorList>
    </citation>
    <scope>NUCLEOTIDE SEQUENCE</scope>
</reference>
<keyword evidence="2" id="KW-0012">Acyltransferase</keyword>
<protein>
    <submittedName>
        <fullName evidence="4">Histone acetyltransferase HPA2 and related acetyltransferases</fullName>
    </submittedName>
</protein>
<dbReference type="InterPro" id="IPR050832">
    <property type="entry name" value="Bact_Acetyltransf"/>
</dbReference>
<feature type="domain" description="N-acetyltransferase" evidence="3">
    <location>
        <begin position="17"/>
        <end position="164"/>
    </location>
</feature>
<gene>
    <name evidence="4" type="ORF">MGWOODY_Smn1138</name>
</gene>
<dbReference type="InterPro" id="IPR000182">
    <property type="entry name" value="GNAT_dom"/>
</dbReference>
<dbReference type="InterPro" id="IPR016181">
    <property type="entry name" value="Acyl_CoA_acyltransferase"/>
</dbReference>
<dbReference type="PANTHER" id="PTHR43877">
    <property type="entry name" value="AMINOALKYLPHOSPHONATE N-ACETYLTRANSFERASE-RELATED-RELATED"/>
    <property type="match status" value="1"/>
</dbReference>
<name>A0A160TQJ1_9ZZZZ</name>
<dbReference type="EMBL" id="CZQE01000354">
    <property type="protein sequence ID" value="CUS46294.1"/>
    <property type="molecule type" value="Genomic_DNA"/>
</dbReference>
<organism evidence="4">
    <name type="scientific">hydrothermal vent metagenome</name>
    <dbReference type="NCBI Taxonomy" id="652676"/>
    <lineage>
        <taxon>unclassified sequences</taxon>
        <taxon>metagenomes</taxon>
        <taxon>ecological metagenomes</taxon>
    </lineage>
</organism>
<dbReference type="Pfam" id="PF00583">
    <property type="entry name" value="Acetyltransf_1"/>
    <property type="match status" value="1"/>
</dbReference>
<dbReference type="SUPFAM" id="SSF55729">
    <property type="entry name" value="Acyl-CoA N-acyltransferases (Nat)"/>
    <property type="match status" value="1"/>
</dbReference>
<dbReference type="Gene3D" id="3.40.630.30">
    <property type="match status" value="1"/>
</dbReference>
<sequence>MARARARRHDRTMTDQMTLRRAEAADAGTIRALVREAYAKWVPVIGREPRPMSADYDKAVRDHRIDLLYIDGTLAALIETVEEADCLLIENVAVAPAFEGRGLGRHLLAHAETLATTAGHRRIRLFTNALMAANRRLYARLGYGVDGEEEFPGAIAVHMSKAIG</sequence>
<dbReference type="AlphaFoldDB" id="A0A160TQJ1"/>
<evidence type="ECO:0000256" key="1">
    <source>
        <dbReference type="ARBA" id="ARBA00022679"/>
    </source>
</evidence>